<dbReference type="AlphaFoldDB" id="G4Z6F6"/>
<evidence type="ECO:0000313" key="2">
    <source>
        <dbReference type="Proteomes" id="UP000002640"/>
    </source>
</evidence>
<name>G4Z6F6_PHYSP</name>
<accession>G4Z6F6</accession>
<feature type="non-terminal residue" evidence="1">
    <location>
        <position position="124"/>
    </location>
</feature>
<dbReference type="OMA" id="KCECHGL"/>
<sequence length="124" mass="14009">PALPWTELADGLSEDEVDLLLESFKVFKITKRDQVQCNVCTEAGPHTRKRELRCACRRCKAAEPYARCPSRGKMLKCECHGLVDLFKVGSHVTARRTPPPARLTRAMKEFAREMADQGLKPARI</sequence>
<dbReference type="SMR" id="G4Z6F6"/>
<evidence type="ECO:0000313" key="1">
    <source>
        <dbReference type="EMBL" id="EGZ22404.1"/>
    </source>
</evidence>
<dbReference type="EMBL" id="JH159153">
    <property type="protein sequence ID" value="EGZ22404.1"/>
    <property type="molecule type" value="Genomic_DNA"/>
</dbReference>
<protein>
    <submittedName>
        <fullName evidence="1">Uncharacterized protein</fullName>
    </submittedName>
</protein>
<dbReference type="KEGG" id="psoj:PHYSODRAFT_396347"/>
<dbReference type="Proteomes" id="UP000002640">
    <property type="component" value="Unassembled WGS sequence"/>
</dbReference>
<keyword evidence="2" id="KW-1185">Reference proteome</keyword>
<gene>
    <name evidence="1" type="ORF">PHYSODRAFT_396347</name>
</gene>
<proteinExistence type="predicted"/>
<organism evidence="1 2">
    <name type="scientific">Phytophthora sojae (strain P6497)</name>
    <name type="common">Soybean stem and root rot agent</name>
    <name type="synonym">Phytophthora megasperma f. sp. glycines</name>
    <dbReference type="NCBI Taxonomy" id="1094619"/>
    <lineage>
        <taxon>Eukaryota</taxon>
        <taxon>Sar</taxon>
        <taxon>Stramenopiles</taxon>
        <taxon>Oomycota</taxon>
        <taxon>Peronosporomycetes</taxon>
        <taxon>Peronosporales</taxon>
        <taxon>Peronosporaceae</taxon>
        <taxon>Phytophthora</taxon>
    </lineage>
</organism>
<reference evidence="1 2" key="1">
    <citation type="journal article" date="2006" name="Science">
        <title>Phytophthora genome sequences uncover evolutionary origins and mechanisms of pathogenesis.</title>
        <authorList>
            <person name="Tyler B.M."/>
            <person name="Tripathy S."/>
            <person name="Zhang X."/>
            <person name="Dehal P."/>
            <person name="Jiang R.H."/>
            <person name="Aerts A."/>
            <person name="Arredondo F.D."/>
            <person name="Baxter L."/>
            <person name="Bensasson D."/>
            <person name="Beynon J.L."/>
            <person name="Chapman J."/>
            <person name="Damasceno C.M."/>
            <person name="Dorrance A.E."/>
            <person name="Dou D."/>
            <person name="Dickerman A.W."/>
            <person name="Dubchak I.L."/>
            <person name="Garbelotto M."/>
            <person name="Gijzen M."/>
            <person name="Gordon S.G."/>
            <person name="Govers F."/>
            <person name="Grunwald N.J."/>
            <person name="Huang W."/>
            <person name="Ivors K.L."/>
            <person name="Jones R.W."/>
            <person name="Kamoun S."/>
            <person name="Krampis K."/>
            <person name="Lamour K.H."/>
            <person name="Lee M.K."/>
            <person name="McDonald W.H."/>
            <person name="Medina M."/>
            <person name="Meijer H.J."/>
            <person name="Nordberg E.K."/>
            <person name="Maclean D.J."/>
            <person name="Ospina-Giraldo M.D."/>
            <person name="Morris P.F."/>
            <person name="Phuntumart V."/>
            <person name="Putnam N.H."/>
            <person name="Rash S."/>
            <person name="Rose J.K."/>
            <person name="Sakihama Y."/>
            <person name="Salamov A.A."/>
            <person name="Savidor A."/>
            <person name="Scheuring C.F."/>
            <person name="Smith B.M."/>
            <person name="Sobral B.W."/>
            <person name="Terry A."/>
            <person name="Torto-Alalibo T.A."/>
            <person name="Win J."/>
            <person name="Xu Z."/>
            <person name="Zhang H."/>
            <person name="Grigoriev I.V."/>
            <person name="Rokhsar D.S."/>
            <person name="Boore J.L."/>
        </authorList>
    </citation>
    <scope>NUCLEOTIDE SEQUENCE [LARGE SCALE GENOMIC DNA]</scope>
    <source>
        <strain evidence="1 2">P6497</strain>
    </source>
</reference>
<feature type="non-terminal residue" evidence="1">
    <location>
        <position position="1"/>
    </location>
</feature>
<dbReference type="GeneID" id="20651210"/>
<dbReference type="RefSeq" id="XP_009525121.1">
    <property type="nucleotide sequence ID" value="XM_009526826.1"/>
</dbReference>
<dbReference type="InParanoid" id="G4Z6F6"/>